<evidence type="ECO:0000256" key="2">
    <source>
        <dbReference type="ARBA" id="ARBA00022527"/>
    </source>
</evidence>
<gene>
    <name evidence="9" type="ORF">H696_03011</name>
</gene>
<keyword evidence="3" id="KW-0808">Transferase</keyword>
<evidence type="ECO:0000256" key="5">
    <source>
        <dbReference type="ARBA" id="ARBA00022777"/>
    </source>
</evidence>
<dbReference type="InterPro" id="IPR011009">
    <property type="entry name" value="Kinase-like_dom_sf"/>
</dbReference>
<dbReference type="Proteomes" id="UP000030693">
    <property type="component" value="Unassembled WGS sequence"/>
</dbReference>
<dbReference type="Gene3D" id="3.30.200.20">
    <property type="entry name" value="Phosphorylase Kinase, domain 1"/>
    <property type="match status" value="1"/>
</dbReference>
<dbReference type="FunFam" id="1.10.510.10:FF:000624">
    <property type="entry name" value="Mitogen-activated protein kinase"/>
    <property type="match status" value="1"/>
</dbReference>
<keyword evidence="4" id="KW-0547">Nucleotide-binding</keyword>
<accession>A0A058Z975</accession>
<organism evidence="9">
    <name type="scientific">Fonticula alba</name>
    <name type="common">Slime mold</name>
    <dbReference type="NCBI Taxonomy" id="691883"/>
    <lineage>
        <taxon>Eukaryota</taxon>
        <taxon>Rotosphaerida</taxon>
        <taxon>Fonticulaceae</taxon>
        <taxon>Fonticula</taxon>
    </lineage>
</organism>
<dbReference type="GO" id="GO:0005634">
    <property type="term" value="C:nucleus"/>
    <property type="evidence" value="ECO:0007669"/>
    <property type="project" value="TreeGrafter"/>
</dbReference>
<evidence type="ECO:0000256" key="1">
    <source>
        <dbReference type="ARBA" id="ARBA00006485"/>
    </source>
</evidence>
<dbReference type="InterPro" id="IPR050108">
    <property type="entry name" value="CDK"/>
</dbReference>
<dbReference type="AlphaFoldDB" id="A0A058Z975"/>
<dbReference type="eggNOG" id="KOG0662">
    <property type="taxonomic scope" value="Eukaryota"/>
</dbReference>
<dbReference type="EMBL" id="KB932204">
    <property type="protein sequence ID" value="KCV70656.1"/>
    <property type="molecule type" value="Genomic_DNA"/>
</dbReference>
<keyword evidence="5 9" id="KW-0418">Kinase</keyword>
<evidence type="ECO:0000256" key="3">
    <source>
        <dbReference type="ARBA" id="ARBA00022679"/>
    </source>
</evidence>
<evidence type="ECO:0000256" key="6">
    <source>
        <dbReference type="ARBA" id="ARBA00022840"/>
    </source>
</evidence>
<protein>
    <submittedName>
        <fullName evidence="9">CMGC/CDK protein kinase</fullName>
    </submittedName>
</protein>
<dbReference type="GeneID" id="20527736"/>
<evidence type="ECO:0000259" key="8">
    <source>
        <dbReference type="PROSITE" id="PS50011"/>
    </source>
</evidence>
<dbReference type="OrthoDB" id="1732493at2759"/>
<dbReference type="InterPro" id="IPR008271">
    <property type="entry name" value="Ser/Thr_kinase_AS"/>
</dbReference>
<dbReference type="CDD" id="cd07829">
    <property type="entry name" value="STKc_CDK_like"/>
    <property type="match status" value="1"/>
</dbReference>
<dbReference type="InterPro" id="IPR000719">
    <property type="entry name" value="Prot_kinase_dom"/>
</dbReference>
<dbReference type="STRING" id="691883.A0A058Z975"/>
<feature type="domain" description="Protein kinase" evidence="8">
    <location>
        <begin position="5"/>
        <end position="334"/>
    </location>
</feature>
<dbReference type="PANTHER" id="PTHR24056">
    <property type="entry name" value="CELL DIVISION PROTEIN KINASE"/>
    <property type="match status" value="1"/>
</dbReference>
<dbReference type="PROSITE" id="PS50011">
    <property type="entry name" value="PROTEIN_KINASE_DOM"/>
    <property type="match status" value="1"/>
</dbReference>
<dbReference type="OMA" id="PTSVHYR"/>
<keyword evidence="2" id="KW-0723">Serine/threonine-protein kinase</keyword>
<keyword evidence="10" id="KW-1185">Reference proteome</keyword>
<dbReference type="RefSeq" id="XP_009495172.1">
    <property type="nucleotide sequence ID" value="XM_009496897.1"/>
</dbReference>
<dbReference type="SMART" id="SM00220">
    <property type="entry name" value="S_TKc"/>
    <property type="match status" value="1"/>
</dbReference>
<evidence type="ECO:0000313" key="9">
    <source>
        <dbReference type="EMBL" id="KCV70656.1"/>
    </source>
</evidence>
<dbReference type="PANTHER" id="PTHR24056:SF46">
    <property type="entry name" value="CYCLIN-DEPENDENT KINASE 5"/>
    <property type="match status" value="1"/>
</dbReference>
<dbReference type="Gene3D" id="1.10.510.10">
    <property type="entry name" value="Transferase(Phosphotransferase) domain 1"/>
    <property type="match status" value="1"/>
</dbReference>
<dbReference type="PROSITE" id="PS00108">
    <property type="entry name" value="PROTEIN_KINASE_ST"/>
    <property type="match status" value="1"/>
</dbReference>
<dbReference type="GO" id="GO:0004693">
    <property type="term" value="F:cyclin-dependent protein serine/threonine kinase activity"/>
    <property type="evidence" value="ECO:0007669"/>
    <property type="project" value="TreeGrafter"/>
</dbReference>
<dbReference type="Pfam" id="PF00069">
    <property type="entry name" value="Pkinase"/>
    <property type="match status" value="1"/>
</dbReference>
<dbReference type="GO" id="GO:0005737">
    <property type="term" value="C:cytoplasm"/>
    <property type="evidence" value="ECO:0007669"/>
    <property type="project" value="TreeGrafter"/>
</dbReference>
<keyword evidence="6" id="KW-0067">ATP-binding</keyword>
<evidence type="ECO:0000256" key="7">
    <source>
        <dbReference type="SAM" id="MobiDB-lite"/>
    </source>
</evidence>
<dbReference type="GO" id="GO:0005524">
    <property type="term" value="F:ATP binding"/>
    <property type="evidence" value="ECO:0007669"/>
    <property type="project" value="UniProtKB-KW"/>
</dbReference>
<reference evidence="9" key="1">
    <citation type="submission" date="2013-04" db="EMBL/GenBank/DDBJ databases">
        <title>The Genome Sequence of Fonticula alba ATCC 38817.</title>
        <authorList>
            <consortium name="The Broad Institute Genomics Platform"/>
            <person name="Russ C."/>
            <person name="Cuomo C."/>
            <person name="Burger G."/>
            <person name="Gray M.W."/>
            <person name="Holland P.W.H."/>
            <person name="King N."/>
            <person name="Lang F.B.F."/>
            <person name="Roger A.J."/>
            <person name="Ruiz-Trillo I."/>
            <person name="Brown M."/>
            <person name="Walker B."/>
            <person name="Young S."/>
            <person name="Zeng Q."/>
            <person name="Gargeya S."/>
            <person name="Fitzgerald M."/>
            <person name="Haas B."/>
            <person name="Abouelleil A."/>
            <person name="Allen A.W."/>
            <person name="Alvarado L."/>
            <person name="Arachchi H.M."/>
            <person name="Berlin A.M."/>
            <person name="Chapman S.B."/>
            <person name="Gainer-Dewar J."/>
            <person name="Goldberg J."/>
            <person name="Griggs A."/>
            <person name="Gujja S."/>
            <person name="Hansen M."/>
            <person name="Howarth C."/>
            <person name="Imamovic A."/>
            <person name="Ireland A."/>
            <person name="Larimer J."/>
            <person name="McCowan C."/>
            <person name="Murphy C."/>
            <person name="Pearson M."/>
            <person name="Poon T.W."/>
            <person name="Priest M."/>
            <person name="Roberts A."/>
            <person name="Saif S."/>
            <person name="Shea T."/>
            <person name="Sisk P."/>
            <person name="Sykes S."/>
            <person name="Wortman J."/>
            <person name="Nusbaum C."/>
            <person name="Birren B."/>
        </authorList>
    </citation>
    <scope>NUCLEOTIDE SEQUENCE [LARGE SCALE GENOMIC DNA]</scope>
    <source>
        <strain evidence="9">ATCC 38817</strain>
    </source>
</reference>
<proteinExistence type="inferred from homology"/>
<sequence>MSQRYIKHQKIGEGTYAAVFRATRAPPTYRERVNPDGSRAKPDVQMAGTGDDKAGEENIEQQFALKEITLDQEEGAPSTAVREVALMRHLAGWPHIVRLYEVVHSDTHLQLVFEHLDCDLKRFMVNMNGPLPHGLIRRFMRHLLRGLATCHAHRVLHRDLKPQNLLIDINTYTLKIADFGLARSIGIPVHTFSHEVVTLWYRAPDVLLGCRNYSREIDIWAAGCVFAEMVNNGRAAFPGKCNKSQIELIFRTLGAPDMNQWPGITNLSGWNEDLNAKLGGMLSPVPCGTPQFVERLKLIAPRLCKPGLDVLKEMLRYDPETRISAREALERSYFHQDYQLQGSAQYDADGDHKRSFDGSQFPL</sequence>
<feature type="region of interest" description="Disordered" evidence="7">
    <location>
        <begin position="28"/>
        <end position="52"/>
    </location>
</feature>
<feature type="compositionally biased region" description="Basic and acidic residues" evidence="7">
    <location>
        <begin position="29"/>
        <end position="42"/>
    </location>
</feature>
<dbReference type="SUPFAM" id="SSF56112">
    <property type="entry name" value="Protein kinase-like (PK-like)"/>
    <property type="match status" value="1"/>
</dbReference>
<evidence type="ECO:0000256" key="4">
    <source>
        <dbReference type="ARBA" id="ARBA00022741"/>
    </source>
</evidence>
<evidence type="ECO:0000313" key="10">
    <source>
        <dbReference type="Proteomes" id="UP000030693"/>
    </source>
</evidence>
<name>A0A058Z975_FONAL</name>
<comment type="similarity">
    <text evidence="1">Belongs to the protein kinase superfamily. CMGC Ser/Thr protein kinase family. CDC2/CDKX subfamily.</text>
</comment>